<evidence type="ECO:0000256" key="7">
    <source>
        <dbReference type="ARBA" id="ARBA00024298"/>
    </source>
</evidence>
<dbReference type="GO" id="GO:0051539">
    <property type="term" value="F:4 iron, 4 sulfur cluster binding"/>
    <property type="evidence" value="ECO:0007669"/>
    <property type="project" value="UniProtKB-UniRule"/>
</dbReference>
<keyword evidence="17" id="KW-1185">Reference proteome</keyword>
<evidence type="ECO:0000256" key="10">
    <source>
        <dbReference type="ARBA" id="ARBA00029514"/>
    </source>
</evidence>
<evidence type="ECO:0000256" key="3">
    <source>
        <dbReference type="ARBA" id="ARBA00022723"/>
    </source>
</evidence>
<comment type="subcellular location">
    <subcellularLocation>
        <location evidence="14">Cytoplasm</location>
    </subcellularLocation>
</comment>
<dbReference type="AlphaFoldDB" id="A0A1G9WZM2"/>
<protein>
    <recommendedName>
        <fullName evidence="10 14">Adenosine 5'-phosphosulfate reductase</fullName>
        <shortName evidence="14">APS reductase</shortName>
        <ecNumber evidence="9 14">1.8.4.10</ecNumber>
    </recommendedName>
    <alternativeName>
        <fullName evidence="12 14">5'-adenylylsulfate reductase</fullName>
    </alternativeName>
    <alternativeName>
        <fullName evidence="11 14">Thioredoxin-dependent 5'-adenylylsulfate reductase</fullName>
    </alternativeName>
</protein>
<comment type="function">
    <text evidence="7 14">Catalyzes the formation of sulfite from adenosine 5'-phosphosulfate (APS) using thioredoxin as an electron donor.</text>
</comment>
<name>A0A1G9WZM2_9BACT</name>
<comment type="pathway">
    <text evidence="8 14">Sulfur metabolism; hydrogen sulfide biosynthesis; sulfite from sulfate.</text>
</comment>
<dbReference type="InterPro" id="IPR014729">
    <property type="entry name" value="Rossmann-like_a/b/a_fold"/>
</dbReference>
<evidence type="ECO:0000256" key="4">
    <source>
        <dbReference type="ARBA" id="ARBA00023002"/>
    </source>
</evidence>
<feature type="binding site" evidence="14">
    <location>
        <position position="120"/>
    </location>
    <ligand>
        <name>[4Fe-4S] cluster</name>
        <dbReference type="ChEBI" id="CHEBI:49883"/>
    </ligand>
</feature>
<evidence type="ECO:0000256" key="2">
    <source>
        <dbReference type="ARBA" id="ARBA00022490"/>
    </source>
</evidence>
<dbReference type="GO" id="GO:0004604">
    <property type="term" value="F:phosphoadenylyl-sulfate reductase (thioredoxin) activity"/>
    <property type="evidence" value="ECO:0007669"/>
    <property type="project" value="UniProtKB-UniRule"/>
</dbReference>
<dbReference type="PANTHER" id="PTHR46482">
    <property type="entry name" value="5'-ADENYLYLSULFATE REDUCTASE 3, CHLOROPLASTIC"/>
    <property type="match status" value="1"/>
</dbReference>
<gene>
    <name evidence="14" type="primary">cysH</name>
    <name evidence="16" type="ORF">SAMN04488090_4500</name>
</gene>
<dbReference type="RefSeq" id="WP_093208045.1">
    <property type="nucleotide sequence ID" value="NZ_FNGS01000010.1"/>
</dbReference>
<comment type="catalytic activity">
    <reaction evidence="13 14">
        <text>[thioredoxin]-disulfide + sulfite + AMP + 2 H(+) = adenosine 5'-phosphosulfate + [thioredoxin]-dithiol</text>
        <dbReference type="Rhea" id="RHEA:21976"/>
        <dbReference type="Rhea" id="RHEA-COMP:10698"/>
        <dbReference type="Rhea" id="RHEA-COMP:10700"/>
        <dbReference type="ChEBI" id="CHEBI:15378"/>
        <dbReference type="ChEBI" id="CHEBI:17359"/>
        <dbReference type="ChEBI" id="CHEBI:29950"/>
        <dbReference type="ChEBI" id="CHEBI:50058"/>
        <dbReference type="ChEBI" id="CHEBI:58243"/>
        <dbReference type="ChEBI" id="CHEBI:456215"/>
        <dbReference type="EC" id="1.8.4.10"/>
    </reaction>
</comment>
<keyword evidence="2 14" id="KW-0963">Cytoplasm</keyword>
<keyword evidence="3 14" id="KW-0479">Metal-binding</keyword>
<dbReference type="GO" id="GO:0043866">
    <property type="term" value="F:adenylyl-sulfate reductase (thioredoxin) activity"/>
    <property type="evidence" value="ECO:0007669"/>
    <property type="project" value="UniProtKB-EC"/>
</dbReference>
<feature type="binding site" evidence="14">
    <location>
        <position position="205"/>
    </location>
    <ligand>
        <name>[4Fe-4S] cluster</name>
        <dbReference type="ChEBI" id="CHEBI:49883"/>
    </ligand>
</feature>
<dbReference type="GO" id="GO:0019379">
    <property type="term" value="P:sulfate assimilation, phosphoadenylyl sulfate reduction by phosphoadenylyl-sulfate reductase (thioredoxin)"/>
    <property type="evidence" value="ECO:0007669"/>
    <property type="project" value="UniProtKB-UniRule"/>
</dbReference>
<organism evidence="16 17">
    <name type="scientific">Siphonobacter aquaeclarae</name>
    <dbReference type="NCBI Taxonomy" id="563176"/>
    <lineage>
        <taxon>Bacteria</taxon>
        <taxon>Pseudomonadati</taxon>
        <taxon>Bacteroidota</taxon>
        <taxon>Cytophagia</taxon>
        <taxon>Cytophagales</taxon>
        <taxon>Cytophagaceae</taxon>
        <taxon>Siphonobacter</taxon>
    </lineage>
</organism>
<reference evidence="16 17" key="1">
    <citation type="submission" date="2016-10" db="EMBL/GenBank/DDBJ databases">
        <authorList>
            <person name="de Groot N.N."/>
        </authorList>
    </citation>
    <scope>NUCLEOTIDE SEQUENCE [LARGE SCALE GENOMIC DNA]</scope>
    <source>
        <strain evidence="16 17">DSM 21668</strain>
    </source>
</reference>
<sequence length="234" mass="26921">MDNEALVEELTSSLEKLSPADAIRLLTQQFPGQVVFSTSLGQEDQVITDLIFRNELPVRVFTLDTGRLFQETYDLIDATRARYNQSIETYFPDTAKVEALVREKGTNSFYYSVENRKECCFIRKIEPLRRALQGAAIWITGLRAEQSENRSDMPMFEWDKGNGLIKFNPLIHWTYDEVLAYLSENRVPDNPLHRKGFVSIGCAPCTRAIEPGEHPRAGRWWWEESKKECGLHSA</sequence>
<evidence type="ECO:0000256" key="14">
    <source>
        <dbReference type="HAMAP-Rule" id="MF_00063"/>
    </source>
</evidence>
<evidence type="ECO:0000256" key="9">
    <source>
        <dbReference type="ARBA" id="ARBA00024386"/>
    </source>
</evidence>
<dbReference type="Proteomes" id="UP000198901">
    <property type="component" value="Unassembled WGS sequence"/>
</dbReference>
<proteinExistence type="inferred from homology"/>
<dbReference type="Pfam" id="PF01507">
    <property type="entry name" value="PAPS_reduct"/>
    <property type="match status" value="1"/>
</dbReference>
<keyword evidence="5 14" id="KW-0408">Iron</keyword>
<dbReference type="GO" id="GO:0005737">
    <property type="term" value="C:cytoplasm"/>
    <property type="evidence" value="ECO:0007669"/>
    <property type="project" value="UniProtKB-SubCell"/>
</dbReference>
<comment type="similarity">
    <text evidence="1 14">Belongs to the PAPS reductase family. CysH subfamily.</text>
</comment>
<dbReference type="OrthoDB" id="9794018at2"/>
<dbReference type="InterPro" id="IPR011798">
    <property type="entry name" value="APS_reductase"/>
</dbReference>
<keyword evidence="6 14" id="KW-0411">Iron-sulfur</keyword>
<dbReference type="InterPro" id="IPR004511">
    <property type="entry name" value="PAPS/APS_Rdtase"/>
</dbReference>
<dbReference type="PIRSF" id="PIRSF000857">
    <property type="entry name" value="PAPS_reductase"/>
    <property type="match status" value="1"/>
</dbReference>
<feature type="binding site" evidence="14">
    <location>
        <position position="202"/>
    </location>
    <ligand>
        <name>[4Fe-4S] cluster</name>
        <dbReference type="ChEBI" id="CHEBI:49883"/>
    </ligand>
</feature>
<evidence type="ECO:0000256" key="12">
    <source>
        <dbReference type="ARBA" id="ARBA00032041"/>
    </source>
</evidence>
<dbReference type="EC" id="1.8.4.10" evidence="9 14"/>
<dbReference type="GO" id="GO:0046872">
    <property type="term" value="F:metal ion binding"/>
    <property type="evidence" value="ECO:0007669"/>
    <property type="project" value="UniProtKB-KW"/>
</dbReference>
<accession>A0A1G9WZM2</accession>
<dbReference type="InterPro" id="IPR002500">
    <property type="entry name" value="PAPS_reduct_dom"/>
</dbReference>
<dbReference type="STRING" id="563176.SAMN04488090_4500"/>
<evidence type="ECO:0000256" key="5">
    <source>
        <dbReference type="ARBA" id="ARBA00023004"/>
    </source>
</evidence>
<evidence type="ECO:0000259" key="15">
    <source>
        <dbReference type="Pfam" id="PF01507"/>
    </source>
</evidence>
<dbReference type="GO" id="GO:0070814">
    <property type="term" value="P:hydrogen sulfide biosynthetic process"/>
    <property type="evidence" value="ECO:0007669"/>
    <property type="project" value="UniProtKB-UniRule"/>
</dbReference>
<evidence type="ECO:0000256" key="13">
    <source>
        <dbReference type="ARBA" id="ARBA00048441"/>
    </source>
</evidence>
<evidence type="ECO:0000256" key="8">
    <source>
        <dbReference type="ARBA" id="ARBA00024327"/>
    </source>
</evidence>
<evidence type="ECO:0000313" key="17">
    <source>
        <dbReference type="Proteomes" id="UP000198901"/>
    </source>
</evidence>
<dbReference type="NCBIfam" id="NF002537">
    <property type="entry name" value="PRK02090.1"/>
    <property type="match status" value="1"/>
</dbReference>
<dbReference type="PANTHER" id="PTHR46482:SF9">
    <property type="entry name" value="5'-ADENYLYLSULFATE REDUCTASE 1, CHLOROPLASTIC"/>
    <property type="match status" value="1"/>
</dbReference>
<dbReference type="NCBIfam" id="TIGR02055">
    <property type="entry name" value="APS_reductase"/>
    <property type="match status" value="1"/>
</dbReference>
<evidence type="ECO:0000313" key="16">
    <source>
        <dbReference type="EMBL" id="SDM89920.1"/>
    </source>
</evidence>
<feature type="binding site" evidence="14">
    <location>
        <position position="119"/>
    </location>
    <ligand>
        <name>[4Fe-4S] cluster</name>
        <dbReference type="ChEBI" id="CHEBI:49883"/>
    </ligand>
</feature>
<dbReference type="SUPFAM" id="SSF52402">
    <property type="entry name" value="Adenine nucleotide alpha hydrolases-like"/>
    <property type="match status" value="1"/>
</dbReference>
<dbReference type="GO" id="GO:0019344">
    <property type="term" value="P:cysteine biosynthetic process"/>
    <property type="evidence" value="ECO:0007669"/>
    <property type="project" value="InterPro"/>
</dbReference>
<keyword evidence="4 14" id="KW-0560">Oxidoreductase</keyword>
<dbReference type="HAMAP" id="MF_00063">
    <property type="entry name" value="CysH"/>
    <property type="match status" value="1"/>
</dbReference>
<evidence type="ECO:0000256" key="6">
    <source>
        <dbReference type="ARBA" id="ARBA00023014"/>
    </source>
</evidence>
<dbReference type="NCBIfam" id="TIGR00434">
    <property type="entry name" value="cysH"/>
    <property type="match status" value="1"/>
</dbReference>
<evidence type="ECO:0000256" key="1">
    <source>
        <dbReference type="ARBA" id="ARBA00009732"/>
    </source>
</evidence>
<evidence type="ECO:0000256" key="11">
    <source>
        <dbReference type="ARBA" id="ARBA00030894"/>
    </source>
</evidence>
<dbReference type="Gene3D" id="3.40.50.620">
    <property type="entry name" value="HUPs"/>
    <property type="match status" value="1"/>
</dbReference>
<dbReference type="CDD" id="cd23945">
    <property type="entry name" value="PAPS_reductase"/>
    <property type="match status" value="1"/>
</dbReference>
<feature type="domain" description="Phosphoadenosine phosphosulphate reductase" evidence="15">
    <location>
        <begin position="33"/>
        <end position="208"/>
    </location>
</feature>
<feature type="active site" description="Nucleophile; cysteine thiosulfonate intermediate" evidence="14">
    <location>
        <position position="229"/>
    </location>
</feature>
<comment type="cofactor">
    <cofactor evidence="14">
        <name>[4Fe-4S] cluster</name>
        <dbReference type="ChEBI" id="CHEBI:49883"/>
    </cofactor>
    <text evidence="14">Binds 1 [4Fe-4S] cluster per subunit.</text>
</comment>
<dbReference type="EMBL" id="FNGS01000010">
    <property type="protein sequence ID" value="SDM89920.1"/>
    <property type="molecule type" value="Genomic_DNA"/>
</dbReference>